<dbReference type="OrthoDB" id="7487383at2759"/>
<reference evidence="1 2" key="1">
    <citation type="journal article" date="2019" name="Commun. Biol.">
        <title>The bagworm genome reveals a unique fibroin gene that provides high tensile strength.</title>
        <authorList>
            <person name="Kono N."/>
            <person name="Nakamura H."/>
            <person name="Ohtoshi R."/>
            <person name="Tomita M."/>
            <person name="Numata K."/>
            <person name="Arakawa K."/>
        </authorList>
    </citation>
    <scope>NUCLEOTIDE SEQUENCE [LARGE SCALE GENOMIC DNA]</scope>
</reference>
<name>A0A4C1VI96_EUMVA</name>
<gene>
    <name evidence="1" type="ORF">EVAR_29244_1</name>
</gene>
<dbReference type="EMBL" id="BGZK01000346">
    <property type="protein sequence ID" value="GBP38300.1"/>
    <property type="molecule type" value="Genomic_DNA"/>
</dbReference>
<comment type="caution">
    <text evidence="1">The sequence shown here is derived from an EMBL/GenBank/DDBJ whole genome shotgun (WGS) entry which is preliminary data.</text>
</comment>
<dbReference type="Proteomes" id="UP000299102">
    <property type="component" value="Unassembled WGS sequence"/>
</dbReference>
<organism evidence="1 2">
    <name type="scientific">Eumeta variegata</name>
    <name type="common">Bagworm moth</name>
    <name type="synonym">Eumeta japonica</name>
    <dbReference type="NCBI Taxonomy" id="151549"/>
    <lineage>
        <taxon>Eukaryota</taxon>
        <taxon>Metazoa</taxon>
        <taxon>Ecdysozoa</taxon>
        <taxon>Arthropoda</taxon>
        <taxon>Hexapoda</taxon>
        <taxon>Insecta</taxon>
        <taxon>Pterygota</taxon>
        <taxon>Neoptera</taxon>
        <taxon>Endopterygota</taxon>
        <taxon>Lepidoptera</taxon>
        <taxon>Glossata</taxon>
        <taxon>Ditrysia</taxon>
        <taxon>Tineoidea</taxon>
        <taxon>Psychidae</taxon>
        <taxon>Oiketicinae</taxon>
        <taxon>Eumeta</taxon>
    </lineage>
</organism>
<evidence type="ECO:0000313" key="2">
    <source>
        <dbReference type="Proteomes" id="UP000299102"/>
    </source>
</evidence>
<sequence>MTESTNDIDNAIGALTSHITKVVQNCSRKVLVNFDHQNLCADIRKLMGAKNAVLRRASAFLTPANSFYARALQQKVRMRVEKVRNDNWSAFMEEITSTHDAFWHVAKLSNRGLRARTCLQESQQNSRVQRSGKSEYLANSIEKQCSQTYPPHDILFISG</sequence>
<accession>A0A4C1VI96</accession>
<evidence type="ECO:0000313" key="1">
    <source>
        <dbReference type="EMBL" id="GBP38300.1"/>
    </source>
</evidence>
<dbReference type="AlphaFoldDB" id="A0A4C1VI96"/>
<proteinExistence type="predicted"/>
<protein>
    <submittedName>
        <fullName evidence="1">Uncharacterized protein</fullName>
    </submittedName>
</protein>
<keyword evidence="2" id="KW-1185">Reference proteome</keyword>